<dbReference type="Pfam" id="PF12146">
    <property type="entry name" value="Hydrolase_4"/>
    <property type="match status" value="1"/>
</dbReference>
<feature type="compositionally biased region" description="Basic residues" evidence="1">
    <location>
        <begin position="426"/>
        <end position="442"/>
    </location>
</feature>
<dbReference type="Proteomes" id="UP001150062">
    <property type="component" value="Unassembled WGS sequence"/>
</dbReference>
<evidence type="ECO:0000313" key="4">
    <source>
        <dbReference type="EMBL" id="KAJ6252458.1"/>
    </source>
</evidence>
<dbReference type="InterPro" id="IPR001375">
    <property type="entry name" value="Peptidase_S9_cat"/>
</dbReference>
<sequence>MGPLVSKIVFRPPKRITIKHKEKLSWTKTKNNLKVPILTFTPDDEYEEDFQLVHVKGLTSTSESESFCPRSWSYDTTNEEEMKKKEKTNRNKKVKKKKKQYQLTETETESSSELEDEKKKNSKTNSIDQKLNRKKMKTNNGKNKKKKMPFQNRKRLNIIFSHGNGESIYELGRFATRVAHKTNCNVHLFEYPGYPQTQGKRRENNCYQSAEAIYQWLVNEKNVPADDILWFGHSLGSAVVMEIASKYPCKGILLLSPILSIFRSVLKIGLTLPYDMFINLKRAPKVDKPVMVIHGTQDKVVPIEHGKKLFKLFPNQFDSVWINNANHNNIESRFRIRFYREINRFLDFLISENGKNNQNGIDSESYRGMGKENESESELEKGRKKRLHGKKKTRKRGNQKNIKKKSTITKTKIIKNIKKVEIDHKIKAKKKKKKKKPHKKHFSNNSNSKKIRNSNSGFIYNDTSSSTGELFFDLDYNILNQKSNKMEKNKYYPNNKHKNKQKNLKKSKNISSKKKSKQQKINKHSNHQKNYHRRKQF</sequence>
<feature type="compositionally biased region" description="Acidic residues" evidence="1">
    <location>
        <begin position="106"/>
        <end position="115"/>
    </location>
</feature>
<reference evidence="4" key="1">
    <citation type="submission" date="2022-08" db="EMBL/GenBank/DDBJ databases">
        <title>Novel sulfate-reducing endosymbionts in the free-living metamonad Anaeramoeba.</title>
        <authorList>
            <person name="Jerlstrom-Hultqvist J."/>
            <person name="Cepicka I."/>
            <person name="Gallot-Lavallee L."/>
            <person name="Salas-Leiva D."/>
            <person name="Curtis B.A."/>
            <person name="Zahonova K."/>
            <person name="Pipaliya S."/>
            <person name="Dacks J."/>
            <person name="Roger A.J."/>
        </authorList>
    </citation>
    <scope>NUCLEOTIDE SEQUENCE</scope>
    <source>
        <strain evidence="4">Schooner1</strain>
    </source>
</reference>
<dbReference type="InterPro" id="IPR022742">
    <property type="entry name" value="Hydrolase_4"/>
</dbReference>
<evidence type="ECO:0008006" key="6">
    <source>
        <dbReference type="Google" id="ProtNLM"/>
    </source>
</evidence>
<proteinExistence type="predicted"/>
<organism evidence="4 5">
    <name type="scientific">Anaeramoeba flamelloides</name>
    <dbReference type="NCBI Taxonomy" id="1746091"/>
    <lineage>
        <taxon>Eukaryota</taxon>
        <taxon>Metamonada</taxon>
        <taxon>Anaeramoebidae</taxon>
        <taxon>Anaeramoeba</taxon>
    </lineage>
</organism>
<dbReference type="InterPro" id="IPR029058">
    <property type="entry name" value="AB_hydrolase_fold"/>
</dbReference>
<feature type="domain" description="Peptidase S9 prolyl oligopeptidase catalytic" evidence="2">
    <location>
        <begin position="277"/>
        <end position="347"/>
    </location>
</feature>
<evidence type="ECO:0000259" key="2">
    <source>
        <dbReference type="Pfam" id="PF00326"/>
    </source>
</evidence>
<keyword evidence="5" id="KW-1185">Reference proteome</keyword>
<name>A0ABQ8Z6E7_9EUKA</name>
<feature type="compositionally biased region" description="Basic and acidic residues" evidence="1">
    <location>
        <begin position="369"/>
        <end position="381"/>
    </location>
</feature>
<dbReference type="SUPFAM" id="SSF53474">
    <property type="entry name" value="alpha/beta-Hydrolases"/>
    <property type="match status" value="1"/>
</dbReference>
<evidence type="ECO:0000259" key="3">
    <source>
        <dbReference type="Pfam" id="PF12146"/>
    </source>
</evidence>
<feature type="region of interest" description="Disordered" evidence="1">
    <location>
        <begin position="359"/>
        <end position="410"/>
    </location>
</feature>
<feature type="region of interest" description="Disordered" evidence="1">
    <location>
        <begin position="63"/>
        <end position="147"/>
    </location>
</feature>
<dbReference type="EMBL" id="JAOAOG010000044">
    <property type="protein sequence ID" value="KAJ6252458.1"/>
    <property type="molecule type" value="Genomic_DNA"/>
</dbReference>
<feature type="region of interest" description="Disordered" evidence="1">
    <location>
        <begin position="425"/>
        <end position="454"/>
    </location>
</feature>
<feature type="compositionally biased region" description="Basic residues" evidence="1">
    <location>
        <begin position="132"/>
        <end position="147"/>
    </location>
</feature>
<feature type="compositionally biased region" description="Basic residues" evidence="1">
    <location>
        <begin position="495"/>
        <end position="537"/>
    </location>
</feature>
<feature type="region of interest" description="Disordered" evidence="1">
    <location>
        <begin position="485"/>
        <end position="537"/>
    </location>
</feature>
<protein>
    <recommendedName>
        <fullName evidence="6">Serine aminopeptidase S33 domain-containing protein</fullName>
    </recommendedName>
</protein>
<dbReference type="Pfam" id="PF00326">
    <property type="entry name" value="Peptidase_S9"/>
    <property type="match status" value="1"/>
</dbReference>
<dbReference type="Gene3D" id="3.40.50.1820">
    <property type="entry name" value="alpha/beta hydrolase"/>
    <property type="match status" value="1"/>
</dbReference>
<feature type="compositionally biased region" description="Basic residues" evidence="1">
    <location>
        <begin position="85"/>
        <end position="100"/>
    </location>
</feature>
<feature type="domain" description="Serine aminopeptidase S33" evidence="3">
    <location>
        <begin position="155"/>
        <end position="262"/>
    </location>
</feature>
<dbReference type="PANTHER" id="PTHR12277">
    <property type="entry name" value="ALPHA/BETA HYDROLASE DOMAIN-CONTAINING PROTEIN"/>
    <property type="match status" value="1"/>
</dbReference>
<feature type="compositionally biased region" description="Basic residues" evidence="1">
    <location>
        <begin position="382"/>
        <end position="410"/>
    </location>
</feature>
<evidence type="ECO:0000313" key="5">
    <source>
        <dbReference type="Proteomes" id="UP001150062"/>
    </source>
</evidence>
<comment type="caution">
    <text evidence="4">The sequence shown here is derived from an EMBL/GenBank/DDBJ whole genome shotgun (WGS) entry which is preliminary data.</text>
</comment>
<gene>
    <name evidence="4" type="ORF">M0813_14136</name>
</gene>
<feature type="compositionally biased region" description="Low complexity" evidence="1">
    <location>
        <begin position="443"/>
        <end position="454"/>
    </location>
</feature>
<dbReference type="PANTHER" id="PTHR12277:SF81">
    <property type="entry name" value="PROTEIN ABHD13"/>
    <property type="match status" value="1"/>
</dbReference>
<evidence type="ECO:0000256" key="1">
    <source>
        <dbReference type="SAM" id="MobiDB-lite"/>
    </source>
</evidence>
<accession>A0ABQ8Z6E7</accession>